<keyword evidence="2 4" id="KW-0503">Monooxygenase</keyword>
<organism evidence="4 5">
    <name type="scientific">Pilimelia terevasa</name>
    <dbReference type="NCBI Taxonomy" id="53372"/>
    <lineage>
        <taxon>Bacteria</taxon>
        <taxon>Bacillati</taxon>
        <taxon>Actinomycetota</taxon>
        <taxon>Actinomycetes</taxon>
        <taxon>Micromonosporales</taxon>
        <taxon>Micromonosporaceae</taxon>
        <taxon>Pilimelia</taxon>
    </lineage>
</organism>
<reference evidence="4" key="1">
    <citation type="journal article" date="2014" name="Int. J. Syst. Evol. Microbiol.">
        <title>Complete genome sequence of Corynebacterium casei LMG S-19264T (=DSM 44701T), isolated from a smear-ripened cheese.</title>
        <authorList>
            <consortium name="US DOE Joint Genome Institute (JGI-PGF)"/>
            <person name="Walter F."/>
            <person name="Albersmeier A."/>
            <person name="Kalinowski J."/>
            <person name="Ruckert C."/>
        </authorList>
    </citation>
    <scope>NUCLEOTIDE SEQUENCE</scope>
    <source>
        <strain evidence="4">JCM 3091</strain>
    </source>
</reference>
<dbReference type="EMBL" id="BMQC01000026">
    <property type="protein sequence ID" value="GGK43551.1"/>
    <property type="molecule type" value="Genomic_DNA"/>
</dbReference>
<dbReference type="InterPro" id="IPR011251">
    <property type="entry name" value="Luciferase-like_dom"/>
</dbReference>
<evidence type="ECO:0000256" key="1">
    <source>
        <dbReference type="ARBA" id="ARBA00023002"/>
    </source>
</evidence>
<dbReference type="InterPro" id="IPR050766">
    <property type="entry name" value="Bact_Lucif_Oxidored"/>
</dbReference>
<comment type="caution">
    <text evidence="4">The sequence shown here is derived from an EMBL/GenBank/DDBJ whole genome shotgun (WGS) entry which is preliminary data.</text>
</comment>
<name>A0A8J3BQN8_9ACTN</name>
<evidence type="ECO:0000313" key="5">
    <source>
        <dbReference type="Proteomes" id="UP000662200"/>
    </source>
</evidence>
<accession>A0A8J3BQN8</accession>
<dbReference type="Pfam" id="PF00296">
    <property type="entry name" value="Bac_luciferase"/>
    <property type="match status" value="1"/>
</dbReference>
<dbReference type="SUPFAM" id="SSF51679">
    <property type="entry name" value="Bacterial luciferase-like"/>
    <property type="match status" value="1"/>
</dbReference>
<protein>
    <submittedName>
        <fullName evidence="4">Alkanal monooxygenase</fullName>
    </submittedName>
</protein>
<evidence type="ECO:0000259" key="3">
    <source>
        <dbReference type="Pfam" id="PF00296"/>
    </source>
</evidence>
<dbReference type="PANTHER" id="PTHR30137">
    <property type="entry name" value="LUCIFERASE-LIKE MONOOXYGENASE"/>
    <property type="match status" value="1"/>
</dbReference>
<dbReference type="PANTHER" id="PTHR30137:SF8">
    <property type="entry name" value="BLR5498 PROTEIN"/>
    <property type="match status" value="1"/>
</dbReference>
<dbReference type="GO" id="GO:0005829">
    <property type="term" value="C:cytosol"/>
    <property type="evidence" value="ECO:0007669"/>
    <property type="project" value="TreeGrafter"/>
</dbReference>
<dbReference type="Gene3D" id="3.20.20.30">
    <property type="entry name" value="Luciferase-like domain"/>
    <property type="match status" value="1"/>
</dbReference>
<dbReference type="GO" id="GO:0016705">
    <property type="term" value="F:oxidoreductase activity, acting on paired donors, with incorporation or reduction of molecular oxygen"/>
    <property type="evidence" value="ECO:0007669"/>
    <property type="project" value="InterPro"/>
</dbReference>
<keyword evidence="5" id="KW-1185">Reference proteome</keyword>
<gene>
    <name evidence="4" type="ORF">GCM10010124_40430</name>
</gene>
<dbReference type="GO" id="GO:0004497">
    <property type="term" value="F:monooxygenase activity"/>
    <property type="evidence" value="ECO:0007669"/>
    <property type="project" value="UniProtKB-KW"/>
</dbReference>
<feature type="domain" description="Luciferase-like" evidence="3">
    <location>
        <begin position="23"/>
        <end position="314"/>
    </location>
</feature>
<dbReference type="Proteomes" id="UP000662200">
    <property type="component" value="Unassembled WGS sequence"/>
</dbReference>
<evidence type="ECO:0000313" key="4">
    <source>
        <dbReference type="EMBL" id="GGK43551.1"/>
    </source>
</evidence>
<dbReference type="InterPro" id="IPR036661">
    <property type="entry name" value="Luciferase-like_sf"/>
</dbReference>
<evidence type="ECO:0000256" key="2">
    <source>
        <dbReference type="ARBA" id="ARBA00023033"/>
    </source>
</evidence>
<proteinExistence type="predicted"/>
<keyword evidence="1" id="KW-0560">Oxidoreductase</keyword>
<dbReference type="AlphaFoldDB" id="A0A8J3BQN8"/>
<sequence length="356" mass="37899">MTADQTTVGDGPSPVPDTVTWDLFLLAGQFPGTSHGEALRNAVDYGIAAERAGFTGVWIAEHHFIPYGVCPSAISYSAFLLGRTNTLRVGTAACVLSNRHPVALAEEAVLLHEFSGGRFDLGVARGGPWVDLEVFGTGLDRFTNGFAESVDLLGRWLSGAARVGADGERFRFRAVDVIPRPPRQLPVWIAATSGETVDLAAAHGLPLLLGVHASSSEHRALLDRYAHTAARHGHNPSAAPHASVHLVHVAATEERARRDLRAAMPEWIATTDRYVRLAASGPGRDPVAYVEHLLSLHPTGPATLCRQQLAQAAAVTGVRRQLLLVEATGCRRRTLDTIEALGAVGPLPSLSTAQLS</sequence>
<reference evidence="4" key="2">
    <citation type="submission" date="2020-09" db="EMBL/GenBank/DDBJ databases">
        <authorList>
            <person name="Sun Q."/>
            <person name="Ohkuma M."/>
        </authorList>
    </citation>
    <scope>NUCLEOTIDE SEQUENCE</scope>
    <source>
        <strain evidence="4">JCM 3091</strain>
    </source>
</reference>